<name>A0A839RX54_9PSEU</name>
<feature type="domain" description="Septum formation-related" evidence="3">
    <location>
        <begin position="80"/>
        <end position="284"/>
    </location>
</feature>
<dbReference type="InterPro" id="IPR026004">
    <property type="entry name" value="Septum_form"/>
</dbReference>
<feature type="chain" id="PRO_5032419809" description="Septum formation-related domain-containing protein" evidence="2">
    <location>
        <begin position="25"/>
        <end position="306"/>
    </location>
</feature>
<evidence type="ECO:0000259" key="3">
    <source>
        <dbReference type="Pfam" id="PF13845"/>
    </source>
</evidence>
<dbReference type="Proteomes" id="UP000550714">
    <property type="component" value="Unassembled WGS sequence"/>
</dbReference>
<gene>
    <name evidence="4" type="ORF">FHS23_000740</name>
</gene>
<organism evidence="4 5">
    <name type="scientific">Prauserella isguenensis</name>
    <dbReference type="NCBI Taxonomy" id="1470180"/>
    <lineage>
        <taxon>Bacteria</taxon>
        <taxon>Bacillati</taxon>
        <taxon>Actinomycetota</taxon>
        <taxon>Actinomycetes</taxon>
        <taxon>Pseudonocardiales</taxon>
        <taxon>Pseudonocardiaceae</taxon>
        <taxon>Prauserella</taxon>
    </lineage>
</organism>
<dbReference type="PROSITE" id="PS51257">
    <property type="entry name" value="PROKAR_LIPOPROTEIN"/>
    <property type="match status" value="1"/>
</dbReference>
<dbReference type="EMBL" id="JACHWU010000001">
    <property type="protein sequence ID" value="MBB3049745.1"/>
    <property type="molecule type" value="Genomic_DNA"/>
</dbReference>
<feature type="signal peptide" evidence="2">
    <location>
        <begin position="1"/>
        <end position="24"/>
    </location>
</feature>
<evidence type="ECO:0000256" key="2">
    <source>
        <dbReference type="SAM" id="SignalP"/>
    </source>
</evidence>
<evidence type="ECO:0000313" key="4">
    <source>
        <dbReference type="EMBL" id="MBB3049745.1"/>
    </source>
</evidence>
<keyword evidence="5" id="KW-1185">Reference proteome</keyword>
<proteinExistence type="predicted"/>
<evidence type="ECO:0000256" key="1">
    <source>
        <dbReference type="SAM" id="MobiDB-lite"/>
    </source>
</evidence>
<dbReference type="AlphaFoldDB" id="A0A839RX54"/>
<dbReference type="RefSeq" id="WP_246381306.1">
    <property type="nucleotide sequence ID" value="NZ_JACHWU010000001.1"/>
</dbReference>
<feature type="region of interest" description="Disordered" evidence="1">
    <location>
        <begin position="30"/>
        <end position="64"/>
    </location>
</feature>
<accession>A0A839RX54</accession>
<protein>
    <recommendedName>
        <fullName evidence="3">Septum formation-related domain-containing protein</fullName>
    </recommendedName>
</protein>
<comment type="caution">
    <text evidence="4">The sequence shown here is derived from an EMBL/GenBank/DDBJ whole genome shotgun (WGS) entry which is preliminary data.</text>
</comment>
<dbReference type="Pfam" id="PF13845">
    <property type="entry name" value="Septum_form"/>
    <property type="match status" value="1"/>
</dbReference>
<sequence length="306" mass="32346">MSRSGRFTLAASAVAAALVLAACAETTTGLAEPDRMRSAETPTAAPGDVPSSDSDAGGRTGNDKAQRTIVADVGECLDGDNPGPVECSDEHTVEVTKKGTFGGDLGTTLEGTPPNAATVFRTVFPQCRDAAADYLGSASYDASTLGAWLVWADAEDWKAGHRWYRCGVAQLDGEGAPVERTGSIRHALADDFDHYRVCSATRPSTELPETVPCSEPHLAEAVGVVNAGKADEAIPSEREFNDKAGARCGTKVHRFVGADRRDVAPSWRWPDRTNWRIGFTNITCYAELNQATTGSVRGLGSSPMPN</sequence>
<evidence type="ECO:0000313" key="5">
    <source>
        <dbReference type="Proteomes" id="UP000550714"/>
    </source>
</evidence>
<reference evidence="4 5" key="1">
    <citation type="submission" date="2020-08" db="EMBL/GenBank/DDBJ databases">
        <title>Genomic Encyclopedia of Type Strains, Phase III (KMG-III): the genomes of soil and plant-associated and newly described type strains.</title>
        <authorList>
            <person name="Whitman W."/>
        </authorList>
    </citation>
    <scope>NUCLEOTIDE SEQUENCE [LARGE SCALE GENOMIC DNA]</scope>
    <source>
        <strain evidence="4 5">CECT 8577</strain>
    </source>
</reference>
<keyword evidence="2" id="KW-0732">Signal</keyword>